<proteinExistence type="predicted"/>
<feature type="domain" description="Tyr recombinase" evidence="5">
    <location>
        <begin position="100"/>
        <end position="291"/>
    </location>
</feature>
<feature type="domain" description="Core-binding (CB)" evidence="6">
    <location>
        <begin position="1"/>
        <end position="78"/>
    </location>
</feature>
<dbReference type="EMBL" id="QNVU01000005">
    <property type="protein sequence ID" value="REC52045.1"/>
    <property type="molecule type" value="Genomic_DNA"/>
</dbReference>
<reference evidence="8" key="2">
    <citation type="submission" date="2018-06" db="EMBL/GenBank/DDBJ databases">
        <authorList>
            <person name="Zhirakovskaya E."/>
        </authorList>
    </citation>
    <scope>NUCLEOTIDE SEQUENCE</scope>
    <source>
        <strain evidence="8">CCUG 51329</strain>
    </source>
</reference>
<dbReference type="Pfam" id="PF00589">
    <property type="entry name" value="Phage_integrase"/>
    <property type="match status" value="1"/>
</dbReference>
<dbReference type="AlphaFoldDB" id="A0A3D9BF60"/>
<organism evidence="8 9">
    <name type="scientific">Candidatus Chryseobacterium massiliense</name>
    <dbReference type="NCBI Taxonomy" id="204089"/>
    <lineage>
        <taxon>Bacteria</taxon>
        <taxon>Pseudomonadati</taxon>
        <taxon>Bacteroidota</taxon>
        <taxon>Flavobacteriia</taxon>
        <taxon>Flavobacteriales</taxon>
        <taxon>Weeksellaceae</taxon>
        <taxon>Chryseobacterium group</taxon>
        <taxon>Chryseobacterium</taxon>
    </lineage>
</organism>
<dbReference type="Proteomes" id="UP000256924">
    <property type="component" value="Unassembled WGS sequence"/>
</dbReference>
<keyword evidence="2 4" id="KW-0238">DNA-binding</keyword>
<evidence type="ECO:0000256" key="4">
    <source>
        <dbReference type="PROSITE-ProRule" id="PRU01248"/>
    </source>
</evidence>
<dbReference type="PROSITE" id="PS51900">
    <property type="entry name" value="CB"/>
    <property type="match status" value="1"/>
</dbReference>
<dbReference type="GO" id="GO:0015074">
    <property type="term" value="P:DNA integration"/>
    <property type="evidence" value="ECO:0007669"/>
    <property type="project" value="UniProtKB-KW"/>
</dbReference>
<accession>A0A3D9BF60</accession>
<dbReference type="Gene3D" id="1.10.150.130">
    <property type="match status" value="1"/>
</dbReference>
<name>A0A3D9BF60_9FLAO</name>
<comment type="caution">
    <text evidence="8">The sequence shown here is derived from an EMBL/GenBank/DDBJ whole genome shotgun (WGS) entry which is preliminary data.</text>
</comment>
<reference evidence="8 9" key="1">
    <citation type="journal article" date="2004" name="Emerg. Infect. Dis.">
        <title>Amoebae-resisting bacteria isolated from human nasal swabs by amoebal coculture.</title>
        <authorList>
            <person name="Greub G."/>
            <person name="La Scola B."/>
            <person name="Raoult D."/>
        </authorList>
    </citation>
    <scope>NUCLEOTIDE SEQUENCE [LARGE SCALE GENOMIC DNA]</scope>
    <source>
        <strain evidence="8 9">CCUG 51329</strain>
    </source>
</reference>
<dbReference type="EMBL" id="QNVU01000005">
    <property type="protein sequence ID" value="REC52052.1"/>
    <property type="molecule type" value="Genomic_DNA"/>
</dbReference>
<dbReference type="InterPro" id="IPR011010">
    <property type="entry name" value="DNA_brk_join_enz"/>
</dbReference>
<evidence type="ECO:0000259" key="5">
    <source>
        <dbReference type="PROSITE" id="PS51898"/>
    </source>
</evidence>
<evidence type="ECO:0000259" key="6">
    <source>
        <dbReference type="PROSITE" id="PS51900"/>
    </source>
</evidence>
<keyword evidence="3" id="KW-0233">DNA recombination</keyword>
<dbReference type="GO" id="GO:0003677">
    <property type="term" value="F:DNA binding"/>
    <property type="evidence" value="ECO:0007669"/>
    <property type="project" value="UniProtKB-UniRule"/>
</dbReference>
<evidence type="ECO:0008006" key="10">
    <source>
        <dbReference type="Google" id="ProtNLM"/>
    </source>
</evidence>
<evidence type="ECO:0000256" key="1">
    <source>
        <dbReference type="ARBA" id="ARBA00022908"/>
    </source>
</evidence>
<dbReference type="PROSITE" id="PS51898">
    <property type="entry name" value="TYR_RECOMBINASE"/>
    <property type="match status" value="1"/>
</dbReference>
<dbReference type="SUPFAM" id="SSF56349">
    <property type="entry name" value="DNA breaking-rejoining enzymes"/>
    <property type="match status" value="1"/>
</dbReference>
<dbReference type="InterPro" id="IPR013762">
    <property type="entry name" value="Integrase-like_cat_sf"/>
</dbReference>
<dbReference type="InterPro" id="IPR044068">
    <property type="entry name" value="CB"/>
</dbReference>
<evidence type="ECO:0000313" key="7">
    <source>
        <dbReference type="EMBL" id="REC52045.1"/>
    </source>
</evidence>
<evidence type="ECO:0000313" key="9">
    <source>
        <dbReference type="Proteomes" id="UP000256924"/>
    </source>
</evidence>
<gene>
    <name evidence="7" type="ORF">DRF68_03655</name>
    <name evidence="8" type="ORF">DRF68_03690</name>
</gene>
<dbReference type="RefSeq" id="WP_116096823.1">
    <property type="nucleotide sequence ID" value="NZ_QNVU01000005.1"/>
</dbReference>
<keyword evidence="1" id="KW-0229">DNA integration</keyword>
<dbReference type="InterPro" id="IPR010998">
    <property type="entry name" value="Integrase_recombinase_N"/>
</dbReference>
<evidence type="ECO:0000256" key="3">
    <source>
        <dbReference type="ARBA" id="ARBA00023172"/>
    </source>
</evidence>
<keyword evidence="9" id="KW-1185">Reference proteome</keyword>
<protein>
    <recommendedName>
        <fullName evidence="10">Site-specific integrase</fullName>
    </recommendedName>
</protein>
<dbReference type="GO" id="GO:0006310">
    <property type="term" value="P:DNA recombination"/>
    <property type="evidence" value="ECO:0007669"/>
    <property type="project" value="UniProtKB-KW"/>
</dbReference>
<evidence type="ECO:0000256" key="2">
    <source>
        <dbReference type="ARBA" id="ARBA00023125"/>
    </source>
</evidence>
<dbReference type="InterPro" id="IPR002104">
    <property type="entry name" value="Integrase_catalytic"/>
</dbReference>
<evidence type="ECO:0000313" key="8">
    <source>
        <dbReference type="EMBL" id="REC52052.1"/>
    </source>
</evidence>
<dbReference type="CDD" id="cd00397">
    <property type="entry name" value="DNA_BRE_C"/>
    <property type="match status" value="1"/>
</dbReference>
<sequence>MKEFLQYLKDHYHYAERTLTEKEKQVLLWKKLCSGKQDFDEINTAELLKIAALQQKKYAIITVNNQLRTVEQYFEYLQITGKRKDHPLKNFRIKVPKRPLITGFLTEEELQDIEKDFREKKYKKGQFSLFGKRNQIILSLIIYQGLDTGSLRELKVKDIDLEKGKITVPEATENRLKERILPLEASQILELYKYITETRPELLQISKTVKETDKLFITSENTKFSSITKQIRKQINIESLQLIRNSRINLWLKQYNVREVQYKAGFRYLRSLEYFDRTELENLKQEIEKYI</sequence>
<dbReference type="Gene3D" id="1.10.443.10">
    <property type="entry name" value="Intergrase catalytic core"/>
    <property type="match status" value="1"/>
</dbReference>